<dbReference type="InterPro" id="IPR001650">
    <property type="entry name" value="Helicase_C-like"/>
</dbReference>
<accession>A0A8K0SFP7</accession>
<keyword evidence="7" id="KW-1185">Reference proteome</keyword>
<dbReference type="EMBL" id="JAGPNK010000044">
    <property type="protein sequence ID" value="KAH7302966.1"/>
    <property type="molecule type" value="Genomic_DNA"/>
</dbReference>
<proteinExistence type="predicted"/>
<dbReference type="Gene3D" id="3.40.50.300">
    <property type="entry name" value="P-loop containing nucleotide triphosphate hydrolases"/>
    <property type="match status" value="1"/>
</dbReference>
<dbReference type="GO" id="GO:0005524">
    <property type="term" value="F:ATP binding"/>
    <property type="evidence" value="ECO:0007669"/>
    <property type="project" value="UniProtKB-KW"/>
</dbReference>
<evidence type="ECO:0000256" key="2">
    <source>
        <dbReference type="ARBA" id="ARBA00022801"/>
    </source>
</evidence>
<dbReference type="SUPFAM" id="SSF52540">
    <property type="entry name" value="P-loop containing nucleoside triphosphate hydrolases"/>
    <property type="match status" value="2"/>
</dbReference>
<dbReference type="GO" id="GO:0005634">
    <property type="term" value="C:nucleus"/>
    <property type="evidence" value="ECO:0007669"/>
    <property type="project" value="TreeGrafter"/>
</dbReference>
<dbReference type="GO" id="GO:0008094">
    <property type="term" value="F:ATP-dependent activity, acting on DNA"/>
    <property type="evidence" value="ECO:0007669"/>
    <property type="project" value="TreeGrafter"/>
</dbReference>
<evidence type="ECO:0000259" key="5">
    <source>
        <dbReference type="PROSITE" id="PS51194"/>
    </source>
</evidence>
<dbReference type="CDD" id="cd18008">
    <property type="entry name" value="DEXDc_SHPRH-like"/>
    <property type="match status" value="1"/>
</dbReference>
<dbReference type="SMART" id="SM00490">
    <property type="entry name" value="HELICc"/>
    <property type="match status" value="1"/>
</dbReference>
<dbReference type="SMART" id="SM00487">
    <property type="entry name" value="DEXDc"/>
    <property type="match status" value="1"/>
</dbReference>
<keyword evidence="2" id="KW-0378">Hydrolase</keyword>
<feature type="domain" description="Helicase C-terminal" evidence="5">
    <location>
        <begin position="595"/>
        <end position="742"/>
    </location>
</feature>
<keyword evidence="3" id="KW-0067">ATP-binding</keyword>
<organism evidence="6 7">
    <name type="scientific">Stachybotrys elegans</name>
    <dbReference type="NCBI Taxonomy" id="80388"/>
    <lineage>
        <taxon>Eukaryota</taxon>
        <taxon>Fungi</taxon>
        <taxon>Dikarya</taxon>
        <taxon>Ascomycota</taxon>
        <taxon>Pezizomycotina</taxon>
        <taxon>Sordariomycetes</taxon>
        <taxon>Hypocreomycetidae</taxon>
        <taxon>Hypocreales</taxon>
        <taxon>Stachybotryaceae</taxon>
        <taxon>Stachybotrys</taxon>
    </lineage>
</organism>
<dbReference type="InterPro" id="IPR050628">
    <property type="entry name" value="SNF2_RAD54_helicase_TF"/>
</dbReference>
<feature type="domain" description="Helicase ATP-binding" evidence="4">
    <location>
        <begin position="197"/>
        <end position="373"/>
    </location>
</feature>
<dbReference type="AlphaFoldDB" id="A0A8K0SFP7"/>
<evidence type="ECO:0000256" key="3">
    <source>
        <dbReference type="ARBA" id="ARBA00022840"/>
    </source>
</evidence>
<dbReference type="InterPro" id="IPR049730">
    <property type="entry name" value="SNF2/RAD54-like_C"/>
</dbReference>
<evidence type="ECO:0000259" key="4">
    <source>
        <dbReference type="PROSITE" id="PS51192"/>
    </source>
</evidence>
<gene>
    <name evidence="6" type="ORF">B0I35DRAFT_447527</name>
</gene>
<dbReference type="Proteomes" id="UP000813444">
    <property type="component" value="Unassembled WGS sequence"/>
</dbReference>
<dbReference type="InterPro" id="IPR038718">
    <property type="entry name" value="SNF2-like_sf"/>
</dbReference>
<dbReference type="InterPro" id="IPR027417">
    <property type="entry name" value="P-loop_NTPase"/>
</dbReference>
<evidence type="ECO:0000313" key="6">
    <source>
        <dbReference type="EMBL" id="KAH7302966.1"/>
    </source>
</evidence>
<reference evidence="6" key="1">
    <citation type="journal article" date="2021" name="Nat. Commun.">
        <title>Genetic determinants of endophytism in the Arabidopsis root mycobiome.</title>
        <authorList>
            <person name="Mesny F."/>
            <person name="Miyauchi S."/>
            <person name="Thiergart T."/>
            <person name="Pickel B."/>
            <person name="Atanasova L."/>
            <person name="Karlsson M."/>
            <person name="Huettel B."/>
            <person name="Barry K.W."/>
            <person name="Haridas S."/>
            <person name="Chen C."/>
            <person name="Bauer D."/>
            <person name="Andreopoulos W."/>
            <person name="Pangilinan J."/>
            <person name="LaButti K."/>
            <person name="Riley R."/>
            <person name="Lipzen A."/>
            <person name="Clum A."/>
            <person name="Drula E."/>
            <person name="Henrissat B."/>
            <person name="Kohler A."/>
            <person name="Grigoriev I.V."/>
            <person name="Martin F.M."/>
            <person name="Hacquard S."/>
        </authorList>
    </citation>
    <scope>NUCLEOTIDE SEQUENCE</scope>
    <source>
        <strain evidence="6">MPI-CAGE-CH-0235</strain>
    </source>
</reference>
<name>A0A8K0SFP7_9HYPO</name>
<dbReference type="Pfam" id="PF00176">
    <property type="entry name" value="SNF2-rel_dom"/>
    <property type="match status" value="1"/>
</dbReference>
<dbReference type="PROSITE" id="PS51192">
    <property type="entry name" value="HELICASE_ATP_BIND_1"/>
    <property type="match status" value="1"/>
</dbReference>
<sequence length="742" mass="83615">MSDRSPVGKIGARTLECLSKIRDEQGVHIQFMMSNSNSFQSKSRAASRKSGVIGWASVIIYGPADLAEDIGVFLDKCGYCLQDPYGCDRNVLYKNPHCISTLFEEPQLTFALSSPNNALSMAFSASDSLMALQTNDAYLEWTQPEDIATKLTRYQLQALWFFLMREEHKNWNRIWQRELSPNNPPIYRDQITKMQSPQPPSIWSGGILADEMGLGKTLQMISLIAASKAQESDTTSASRTGMTPSTLVILPPPLLDTWEYQLTKHVKKGRLSWTRYHGAQRLQQDDEYPDVVLTTYHKVQHDFRRSNSCSSALFRHKWRRIILDEAHIIRNMKTSTSLAVCSLKAHSRWAVTGTPVQNGLQDLRGLLHFLQFHPYGDPHVLDNNIFSHLNGDTRDEGLRRFKTLFQTILIRRPAAMINLPDRQDLTRTIDFSAAELRWYREVELSHIVFDEMSDGSQSGHQGIQTIDKLRRVCNLGLAASSTDFKEQRSLPSSSLPTTRIVYELYTGGTECSECRSFISPPDAEEPRESCPVLYYSSCLQILCLNCSKRNSTRNSPDCICGPGAVCALQPLVLGECMGVADTQAGALSFYGLSSKARAVVEEIWNARLEKHVVLSFWRTSLDMIQQGLHNAGIQCARVDGSMKGNQRHAVLERFRNDIDITVILLTVSCGGVGLDLTAASRIHLVEPQWNPAIEQQAMARVYRMGQKKPVVTMRYMMRDSIEESVVSCQGRKEQIAKLLSKY</sequence>
<dbReference type="InterPro" id="IPR014001">
    <property type="entry name" value="Helicase_ATP-bd"/>
</dbReference>
<protein>
    <submittedName>
        <fullName evidence="6">SNF2 family N-terminal domain-containing protein</fullName>
    </submittedName>
</protein>
<evidence type="ECO:0000256" key="1">
    <source>
        <dbReference type="ARBA" id="ARBA00022741"/>
    </source>
</evidence>
<dbReference type="Pfam" id="PF00271">
    <property type="entry name" value="Helicase_C"/>
    <property type="match status" value="1"/>
</dbReference>
<dbReference type="PROSITE" id="PS51194">
    <property type="entry name" value="HELICASE_CTER"/>
    <property type="match status" value="1"/>
</dbReference>
<dbReference type="PANTHER" id="PTHR45626">
    <property type="entry name" value="TRANSCRIPTION TERMINATION FACTOR 2-RELATED"/>
    <property type="match status" value="1"/>
</dbReference>
<dbReference type="Gene3D" id="3.40.50.10810">
    <property type="entry name" value="Tandem AAA-ATPase domain"/>
    <property type="match status" value="1"/>
</dbReference>
<dbReference type="GO" id="GO:0006281">
    <property type="term" value="P:DNA repair"/>
    <property type="evidence" value="ECO:0007669"/>
    <property type="project" value="TreeGrafter"/>
</dbReference>
<evidence type="ECO:0000313" key="7">
    <source>
        <dbReference type="Proteomes" id="UP000813444"/>
    </source>
</evidence>
<dbReference type="PANTHER" id="PTHR45626:SF22">
    <property type="entry name" value="DNA REPAIR PROTEIN RAD5"/>
    <property type="match status" value="1"/>
</dbReference>
<dbReference type="CDD" id="cd18793">
    <property type="entry name" value="SF2_C_SNF"/>
    <property type="match status" value="1"/>
</dbReference>
<comment type="caution">
    <text evidence="6">The sequence shown here is derived from an EMBL/GenBank/DDBJ whole genome shotgun (WGS) entry which is preliminary data.</text>
</comment>
<dbReference type="GO" id="GO:0016787">
    <property type="term" value="F:hydrolase activity"/>
    <property type="evidence" value="ECO:0007669"/>
    <property type="project" value="UniProtKB-KW"/>
</dbReference>
<dbReference type="InterPro" id="IPR000330">
    <property type="entry name" value="SNF2_N"/>
</dbReference>
<dbReference type="OrthoDB" id="448448at2759"/>
<keyword evidence="1" id="KW-0547">Nucleotide-binding</keyword>